<feature type="transmembrane region" description="Helical" evidence="7">
    <location>
        <begin position="356"/>
        <end position="379"/>
    </location>
</feature>
<gene>
    <name evidence="9" type="ORF">SAMN02910377_02047</name>
</gene>
<dbReference type="RefSeq" id="WP_074791587.1">
    <property type="nucleotide sequence ID" value="NZ_FNZX01000013.1"/>
</dbReference>
<comment type="similarity">
    <text evidence="2">Belongs to the SLC13A/DASS transporter (TC 2.A.47) family. NADC subfamily.</text>
</comment>
<feature type="transmembrane region" description="Helical" evidence="7">
    <location>
        <begin position="266"/>
        <end position="284"/>
    </location>
</feature>
<evidence type="ECO:0000256" key="7">
    <source>
        <dbReference type="SAM" id="Phobius"/>
    </source>
</evidence>
<feature type="transmembrane region" description="Helical" evidence="7">
    <location>
        <begin position="290"/>
        <end position="310"/>
    </location>
</feature>
<dbReference type="PANTHER" id="PTHR10283">
    <property type="entry name" value="SOLUTE CARRIER FAMILY 13 MEMBER"/>
    <property type="match status" value="1"/>
</dbReference>
<dbReference type="AlphaFoldDB" id="A0A1H7KKT0"/>
<feature type="transmembrane region" description="Helical" evidence="7">
    <location>
        <begin position="49"/>
        <end position="69"/>
    </location>
</feature>
<evidence type="ECO:0000256" key="1">
    <source>
        <dbReference type="ARBA" id="ARBA00004141"/>
    </source>
</evidence>
<dbReference type="EMBL" id="FNZX01000013">
    <property type="protein sequence ID" value="SEK87144.1"/>
    <property type="molecule type" value="Genomic_DNA"/>
</dbReference>
<reference evidence="10" key="1">
    <citation type="submission" date="2016-10" db="EMBL/GenBank/DDBJ databases">
        <authorList>
            <person name="Varghese N."/>
            <person name="Submissions S."/>
        </authorList>
    </citation>
    <scope>NUCLEOTIDE SEQUENCE [LARGE SCALE GENOMIC DNA]</scope>
    <source>
        <strain evidence="10">ACV-9</strain>
    </source>
</reference>
<keyword evidence="4 7" id="KW-0812">Transmembrane</keyword>
<organism evidence="9 10">
    <name type="scientific">Pseudobutyrivibrio ruminis</name>
    <dbReference type="NCBI Taxonomy" id="46206"/>
    <lineage>
        <taxon>Bacteria</taxon>
        <taxon>Bacillati</taxon>
        <taxon>Bacillota</taxon>
        <taxon>Clostridia</taxon>
        <taxon>Lachnospirales</taxon>
        <taxon>Lachnospiraceae</taxon>
        <taxon>Pseudobutyrivibrio</taxon>
    </lineage>
</organism>
<protein>
    <submittedName>
        <fullName evidence="9">Solute carrier family 13 (Sodium-dependent dicarboxylate transporter), member 2/3/5</fullName>
    </submittedName>
</protein>
<feature type="transmembrane region" description="Helical" evidence="7">
    <location>
        <begin position="81"/>
        <end position="100"/>
    </location>
</feature>
<dbReference type="InterPro" id="IPR004680">
    <property type="entry name" value="Cit_transptr-like_dom"/>
</dbReference>
<keyword evidence="10" id="KW-1185">Reference proteome</keyword>
<keyword evidence="6 7" id="KW-0472">Membrane</keyword>
<dbReference type="GO" id="GO:0005886">
    <property type="term" value="C:plasma membrane"/>
    <property type="evidence" value="ECO:0007669"/>
    <property type="project" value="TreeGrafter"/>
</dbReference>
<keyword evidence="3" id="KW-0813">Transport</keyword>
<evidence type="ECO:0000256" key="2">
    <source>
        <dbReference type="ARBA" id="ARBA00006772"/>
    </source>
</evidence>
<evidence type="ECO:0000256" key="5">
    <source>
        <dbReference type="ARBA" id="ARBA00022989"/>
    </source>
</evidence>
<evidence type="ECO:0000259" key="8">
    <source>
        <dbReference type="Pfam" id="PF03600"/>
    </source>
</evidence>
<evidence type="ECO:0000256" key="6">
    <source>
        <dbReference type="ARBA" id="ARBA00023136"/>
    </source>
</evidence>
<dbReference type="Proteomes" id="UP000182321">
    <property type="component" value="Unassembled WGS sequence"/>
</dbReference>
<dbReference type="Pfam" id="PF03600">
    <property type="entry name" value="CitMHS"/>
    <property type="match status" value="1"/>
</dbReference>
<evidence type="ECO:0000256" key="3">
    <source>
        <dbReference type="ARBA" id="ARBA00022448"/>
    </source>
</evidence>
<proteinExistence type="inferred from homology"/>
<feature type="domain" description="Citrate transporter-like" evidence="8">
    <location>
        <begin position="46"/>
        <end position="416"/>
    </location>
</feature>
<accession>A0A1H7KKT0</accession>
<evidence type="ECO:0000256" key="4">
    <source>
        <dbReference type="ARBA" id="ARBA00022692"/>
    </source>
</evidence>
<feature type="transmembrane region" description="Helical" evidence="7">
    <location>
        <begin position="386"/>
        <end position="405"/>
    </location>
</feature>
<feature type="transmembrane region" description="Helical" evidence="7">
    <location>
        <begin position="214"/>
        <end position="235"/>
    </location>
</feature>
<name>A0A1H7KKT0_9FIRM</name>
<evidence type="ECO:0000313" key="10">
    <source>
        <dbReference type="Proteomes" id="UP000182321"/>
    </source>
</evidence>
<keyword evidence="5 7" id="KW-1133">Transmembrane helix</keyword>
<sequence length="469" mass="50440">MNTRKRLFSLCVGPILFLMVSLGLGKSGFMNYTAAKGLGTALWMIYWWVSRPVDITVTALLPGVINAIFNIVPMEDVISQYASSSIILIFGSCLLTAPWSQIGLDKRISLKALTLIGPSMKSQITVWLLAAVVLSNMMPNVVVVAIFTPIAVSMLAAAGYKDIKNCEVATPILCAIAWGSQVGGAGTPLGGAMNITAISFIEEYTGQEFMYVDWLINMLPYTVIATAVVLVAMLLQPLKTDSLSGTKEYFEECYAQLGPMKKDEKVSLILFIAAMLGSFIRPLYADILPGLVPAYLFLILGFLNFVIVSAEKKEMLLTWDRAQQEVMWGMLLLFAGGLALGQILTGSGANDTIANLIASLHLAGGFETIAIFAIFACVVSEMTNSTVSAAVTLPIVIGVISKLGLNPLPYVFATAMAMNYESLLPVSVRAISVSYGLDPAKLMRKGLPVTVLRMMTAIIVGFISVIILD</sequence>
<feature type="transmembrane region" description="Helical" evidence="7">
    <location>
        <begin position="449"/>
        <end position="468"/>
    </location>
</feature>
<feature type="transmembrane region" description="Helical" evidence="7">
    <location>
        <begin position="326"/>
        <end position="344"/>
    </location>
</feature>
<dbReference type="PANTHER" id="PTHR10283:SF82">
    <property type="entry name" value="SOLUTE CARRIER FAMILY 13 MEMBER 2"/>
    <property type="match status" value="1"/>
</dbReference>
<dbReference type="GO" id="GO:0022857">
    <property type="term" value="F:transmembrane transporter activity"/>
    <property type="evidence" value="ECO:0007669"/>
    <property type="project" value="UniProtKB-ARBA"/>
</dbReference>
<evidence type="ECO:0000313" key="9">
    <source>
        <dbReference type="EMBL" id="SEK87144.1"/>
    </source>
</evidence>
<comment type="subcellular location">
    <subcellularLocation>
        <location evidence="1">Membrane</location>
        <topology evidence="1">Multi-pass membrane protein</topology>
    </subcellularLocation>
</comment>